<dbReference type="GO" id="GO:0003677">
    <property type="term" value="F:DNA binding"/>
    <property type="evidence" value="ECO:0007669"/>
    <property type="project" value="UniProtKB-KW"/>
</dbReference>
<dbReference type="InterPro" id="IPR001138">
    <property type="entry name" value="Zn2Cys6_DnaBD"/>
</dbReference>
<dbReference type="GO" id="GO:0008270">
    <property type="term" value="F:zinc ion binding"/>
    <property type="evidence" value="ECO:0007669"/>
    <property type="project" value="InterPro"/>
</dbReference>
<dbReference type="InterPro" id="IPR007219">
    <property type="entry name" value="XnlR_reg_dom"/>
</dbReference>
<feature type="domain" description="Zn(2)-C6 fungal-type" evidence="6">
    <location>
        <begin position="26"/>
        <end position="55"/>
    </location>
</feature>
<dbReference type="InterPro" id="IPR036864">
    <property type="entry name" value="Zn2-C6_fun-type_DNA-bd_sf"/>
</dbReference>
<sequence>MDKRTSENLERRDVGKRPITRPVKLACLACRRSRTRCDGKEVCTNCLRKGQECAYIPSRRGGARTGSQYTQRGIQKNCEGKQTRPLEQYVEPGAGLRKLEDNVQDSDFIFDSIFQLGEDAIMSDFQPSRPMSPIVRAYQSDRDILDAYYIYIHPYFPILPPPELTPTDRPIVISEDEQYLNDADYEPSSSLSLSISAILSLIPYPNNGDPLSADAVVFRRKHAECLAQSALESVNIETELPASSTSPAQGLSDAPDAYLRTPFHPHVPVDLESVIALSILSVYEYAQRGNIRRMRQRAGQALMAAMDMSLHSEPEKSDEYTESRRRAWWMTYICVCQGSIVSVTEPTISMEDARFTTQYPTIRADLNVGITPTDFPSLAESYRRSEYQTWPFFIDTQRAIMSATMAVIELDKALKTGIGLQSKLERNRELDNEIKLLATKADEYLPQHPGTSLLDLEESVVADCLKLIGRIKVNRLVDTSFPLEGLEGIFADITL</sequence>
<evidence type="ECO:0000256" key="2">
    <source>
        <dbReference type="ARBA" id="ARBA00023015"/>
    </source>
</evidence>
<dbReference type="HOGENOM" id="CLU_551062_0_0_1"/>
<evidence type="ECO:0000313" key="7">
    <source>
        <dbReference type="EMBL" id="KGO61214.1"/>
    </source>
</evidence>
<dbReference type="VEuPathDB" id="FungiDB:PEXP_032660"/>
<organism evidence="7 8">
    <name type="scientific">Penicillium expansum</name>
    <name type="common">Blue mold rot fungus</name>
    <dbReference type="NCBI Taxonomy" id="27334"/>
    <lineage>
        <taxon>Eukaryota</taxon>
        <taxon>Fungi</taxon>
        <taxon>Dikarya</taxon>
        <taxon>Ascomycota</taxon>
        <taxon>Pezizomycotina</taxon>
        <taxon>Eurotiomycetes</taxon>
        <taxon>Eurotiomycetidae</taxon>
        <taxon>Eurotiales</taxon>
        <taxon>Aspergillaceae</taxon>
        <taxon>Penicillium</taxon>
    </lineage>
</organism>
<dbReference type="GeneID" id="27680758"/>
<dbReference type="PROSITE" id="PS50048">
    <property type="entry name" value="ZN2_CY6_FUNGAL_2"/>
    <property type="match status" value="1"/>
</dbReference>
<dbReference type="Proteomes" id="UP000030143">
    <property type="component" value="Unassembled WGS sequence"/>
</dbReference>
<dbReference type="GO" id="GO:0006351">
    <property type="term" value="P:DNA-templated transcription"/>
    <property type="evidence" value="ECO:0007669"/>
    <property type="project" value="InterPro"/>
</dbReference>
<evidence type="ECO:0000256" key="5">
    <source>
        <dbReference type="ARBA" id="ARBA00023242"/>
    </source>
</evidence>
<dbReference type="RefSeq" id="XP_016602097.1">
    <property type="nucleotide sequence ID" value="XM_016745338.1"/>
</dbReference>
<proteinExistence type="predicted"/>
<evidence type="ECO:0000256" key="4">
    <source>
        <dbReference type="ARBA" id="ARBA00023163"/>
    </source>
</evidence>
<dbReference type="Pfam" id="PF04082">
    <property type="entry name" value="Fungal_trans"/>
    <property type="match status" value="1"/>
</dbReference>
<protein>
    <submittedName>
        <fullName evidence="7">Transcription factor, fungi</fullName>
    </submittedName>
</protein>
<dbReference type="CDD" id="cd00067">
    <property type="entry name" value="GAL4"/>
    <property type="match status" value="1"/>
</dbReference>
<dbReference type="SUPFAM" id="SSF57701">
    <property type="entry name" value="Zn2/Cys6 DNA-binding domain"/>
    <property type="match status" value="1"/>
</dbReference>
<dbReference type="STRING" id="27334.A0A0A2K6N9"/>
<name>A0A0A2K6N9_PENEN</name>
<dbReference type="OrthoDB" id="2123952at2759"/>
<keyword evidence="1" id="KW-0479">Metal-binding</keyword>
<accession>A0A0A2K6N9</accession>
<reference evidence="7 8" key="1">
    <citation type="journal article" date="2015" name="Mol. Plant Microbe Interact.">
        <title>Genome, transcriptome, and functional analyses of Penicillium expansum provide new insights into secondary metabolism and pathogenicity.</title>
        <authorList>
            <person name="Ballester A.R."/>
            <person name="Marcet-Houben M."/>
            <person name="Levin E."/>
            <person name="Sela N."/>
            <person name="Selma-Lazaro C."/>
            <person name="Carmona L."/>
            <person name="Wisniewski M."/>
            <person name="Droby S."/>
            <person name="Gonzalez-Candelas L."/>
            <person name="Gabaldon T."/>
        </authorList>
    </citation>
    <scope>NUCLEOTIDE SEQUENCE [LARGE SCALE GENOMIC DNA]</scope>
    <source>
        <strain evidence="7 8">MD-8</strain>
    </source>
</reference>
<dbReference type="Pfam" id="PF00172">
    <property type="entry name" value="Zn_clus"/>
    <property type="match status" value="1"/>
</dbReference>
<dbReference type="Gene3D" id="4.10.240.10">
    <property type="entry name" value="Zn(2)-C6 fungal-type DNA-binding domain"/>
    <property type="match status" value="1"/>
</dbReference>
<keyword evidence="8" id="KW-1185">Reference proteome</keyword>
<keyword evidence="5" id="KW-0539">Nucleus</keyword>
<dbReference type="SMART" id="SM00066">
    <property type="entry name" value="GAL4"/>
    <property type="match status" value="1"/>
</dbReference>
<dbReference type="AlphaFoldDB" id="A0A0A2K6N9"/>
<keyword evidence="2" id="KW-0805">Transcription regulation</keyword>
<dbReference type="PANTHER" id="PTHR47431">
    <property type="entry name" value="ZN(II)2CYS6 TRANSCRIPTION FACTOR (EUROFUNG)-RELATED"/>
    <property type="match status" value="1"/>
</dbReference>
<dbReference type="EMBL" id="JQFZ01000049">
    <property type="protein sequence ID" value="KGO61214.1"/>
    <property type="molecule type" value="Genomic_DNA"/>
</dbReference>
<evidence type="ECO:0000256" key="1">
    <source>
        <dbReference type="ARBA" id="ARBA00022723"/>
    </source>
</evidence>
<evidence type="ECO:0000256" key="3">
    <source>
        <dbReference type="ARBA" id="ARBA00023125"/>
    </source>
</evidence>
<keyword evidence="4" id="KW-0804">Transcription</keyword>
<evidence type="ECO:0000259" key="6">
    <source>
        <dbReference type="PROSITE" id="PS50048"/>
    </source>
</evidence>
<evidence type="ECO:0000313" key="8">
    <source>
        <dbReference type="Proteomes" id="UP000030143"/>
    </source>
</evidence>
<dbReference type="PANTHER" id="PTHR47431:SF5">
    <property type="entry name" value="ZN(II)2CYS6 TRANSCRIPTION FACTOR (EUROFUNG)"/>
    <property type="match status" value="1"/>
</dbReference>
<dbReference type="CDD" id="cd12148">
    <property type="entry name" value="fungal_TF_MHR"/>
    <property type="match status" value="1"/>
</dbReference>
<keyword evidence="3" id="KW-0238">DNA-binding</keyword>
<dbReference type="PROSITE" id="PS00463">
    <property type="entry name" value="ZN2_CY6_FUNGAL_1"/>
    <property type="match status" value="1"/>
</dbReference>
<dbReference type="PhylomeDB" id="A0A0A2K6N9"/>
<dbReference type="GO" id="GO:0000981">
    <property type="term" value="F:DNA-binding transcription factor activity, RNA polymerase II-specific"/>
    <property type="evidence" value="ECO:0007669"/>
    <property type="project" value="InterPro"/>
</dbReference>
<comment type="caution">
    <text evidence="7">The sequence shown here is derived from an EMBL/GenBank/DDBJ whole genome shotgun (WGS) entry which is preliminary data.</text>
</comment>
<gene>
    <name evidence="7" type="ORF">PEX2_080680</name>
</gene>